<evidence type="ECO:0000256" key="1">
    <source>
        <dbReference type="ARBA" id="ARBA00022679"/>
    </source>
</evidence>
<sequence>MDSIIAKAMRAGRLRPDPLDREQVAAEVGAVLFGVDSPVSVGRFEVESRIGSGGMGVVYRGYDPELDRRVAIKLVDLRRVGANTDEARTRSSSEARALARLKHPNVVAVHDVGVLDSDRLHPRLYLVMEHVDGPTLREWMTVTRPLAERMKILVESGRGLAACHAAELVHGDFKPENILIGADGRARVADFGLALPVFALDHPAARPQERGETRPLAPEGLADTAESDQYSTQPDFTLSGVFGTPAYIAPEQFRGQKVDARADQFSFCVVACELIYGQRPFAGVSLATLAAAAQAGELVELDLDRAPRSIWAVIRKGLAPAPDDRFASMDELLAALDAALAEPVRRRRVAIAAGLSLMLLAAGGFVARAWQLGSAGPELAPQPSCVAAEDRIVTVWQPERIDTITARLADAERLGGASAALVTAQINTYVDSWASAWTQACDPGQTAASRERMHACLDGRLLELGAVLDVLDDPPAQLSAPLATLSTLTPVATCLDADDLDAERPVPPAPELRRAVEQVRNQLLSASYIAANGADHDRALALAREGLKQATELGFRPLEAEAELQLGRALWHADEFDAAADMIERAHRSAQAARHATALADAALTRVQIAYQVADFPAARTWLLDATAAIEATGGDGDRSVQLHVAECMLEMMAGAYLRAVEPCEVAQGLIDGGVPVDAKTQLSVVANLATAELSAGLLDRADTHFAESVAVLHARFGPNHIKLATLTLNWGHVAFEQGDYELARSRYQTALDQLERLGNADSSTAHAVLVGLGDAELELGDLDQAEAAYAEAASIGARTGDYWGAHSGQNGLGRVALARGDHRAALAIWSAQLDQATEQLDAHHPWRIDLEVNVAQAQILVGREQLGFAALDAAIAKLEARFGPEHRELIDDLQVRAWVARHTGRWRTCVADLGRAAAIEAREHGPSSARLASIHAELDACERRVPAQGRSR</sequence>
<dbReference type="InterPro" id="IPR017441">
    <property type="entry name" value="Protein_kinase_ATP_BS"/>
</dbReference>
<dbReference type="GO" id="GO:0005813">
    <property type="term" value="C:centrosome"/>
    <property type="evidence" value="ECO:0007669"/>
    <property type="project" value="UniProtKB-SubCell"/>
</dbReference>
<evidence type="ECO:0000256" key="4">
    <source>
        <dbReference type="ARBA" id="ARBA00022840"/>
    </source>
</evidence>
<protein>
    <submittedName>
        <fullName evidence="8">Serine/threonine-protein kinase PknL</fullName>
        <ecNumber evidence="8">2.7.11.1</ecNumber>
    </submittedName>
</protein>
<dbReference type="OrthoDB" id="9801841at2"/>
<dbReference type="PROSITE" id="PS00108">
    <property type="entry name" value="PROTEIN_KINASE_ST"/>
    <property type="match status" value="1"/>
</dbReference>
<dbReference type="Gene3D" id="1.25.40.10">
    <property type="entry name" value="Tetratricopeptide repeat domain"/>
    <property type="match status" value="3"/>
</dbReference>
<keyword evidence="2 5" id="KW-0547">Nucleotide-binding</keyword>
<dbReference type="InterPro" id="IPR011009">
    <property type="entry name" value="Kinase-like_dom_sf"/>
</dbReference>
<accession>A0A2S9YCP5</accession>
<dbReference type="InterPro" id="IPR008271">
    <property type="entry name" value="Ser/Thr_kinase_AS"/>
</dbReference>
<dbReference type="SUPFAM" id="SSF56112">
    <property type="entry name" value="Protein kinase-like (PK-like)"/>
    <property type="match status" value="1"/>
</dbReference>
<evidence type="ECO:0000256" key="5">
    <source>
        <dbReference type="PROSITE-ProRule" id="PRU10141"/>
    </source>
</evidence>
<dbReference type="GO" id="GO:0005524">
    <property type="term" value="F:ATP binding"/>
    <property type="evidence" value="ECO:0007669"/>
    <property type="project" value="UniProtKB-UniRule"/>
</dbReference>
<dbReference type="AlphaFoldDB" id="A0A2S9YCP5"/>
<proteinExistence type="predicted"/>
<keyword evidence="3 8" id="KW-0418">Kinase</keyword>
<gene>
    <name evidence="8" type="primary">pknL_1</name>
    <name evidence="8" type="ORF">ENSA5_19990</name>
</gene>
<dbReference type="EMBL" id="PVNK01000110">
    <property type="protein sequence ID" value="PRQ02822.1"/>
    <property type="molecule type" value="Genomic_DNA"/>
</dbReference>
<feature type="domain" description="Protein kinase" evidence="7">
    <location>
        <begin position="44"/>
        <end position="340"/>
    </location>
</feature>
<dbReference type="InterPro" id="IPR019734">
    <property type="entry name" value="TPR_rpt"/>
</dbReference>
<dbReference type="PROSITE" id="PS00107">
    <property type="entry name" value="PROTEIN_KINASE_ATP"/>
    <property type="match status" value="1"/>
</dbReference>
<dbReference type="PANTHER" id="PTHR43289">
    <property type="entry name" value="MITOGEN-ACTIVATED PROTEIN KINASE KINASE KINASE 20-RELATED"/>
    <property type="match status" value="1"/>
</dbReference>
<organism evidence="8 9">
    <name type="scientific">Enhygromyxa salina</name>
    <dbReference type="NCBI Taxonomy" id="215803"/>
    <lineage>
        <taxon>Bacteria</taxon>
        <taxon>Pseudomonadati</taxon>
        <taxon>Myxococcota</taxon>
        <taxon>Polyangia</taxon>
        <taxon>Nannocystales</taxon>
        <taxon>Nannocystaceae</taxon>
        <taxon>Enhygromyxa</taxon>
    </lineage>
</organism>
<dbReference type="Gene3D" id="1.10.510.10">
    <property type="entry name" value="Transferase(Phosphotransferase) domain 1"/>
    <property type="match status" value="1"/>
</dbReference>
<dbReference type="InterPro" id="IPR000719">
    <property type="entry name" value="Prot_kinase_dom"/>
</dbReference>
<dbReference type="Gene3D" id="3.30.200.20">
    <property type="entry name" value="Phosphorylase Kinase, domain 1"/>
    <property type="match status" value="1"/>
</dbReference>
<dbReference type="SUPFAM" id="SSF48452">
    <property type="entry name" value="TPR-like"/>
    <property type="match status" value="2"/>
</dbReference>
<evidence type="ECO:0000256" key="3">
    <source>
        <dbReference type="ARBA" id="ARBA00022777"/>
    </source>
</evidence>
<evidence type="ECO:0000313" key="8">
    <source>
        <dbReference type="EMBL" id="PRQ02822.1"/>
    </source>
</evidence>
<dbReference type="PANTHER" id="PTHR43289:SF6">
    <property type="entry name" value="SERINE_THREONINE-PROTEIN KINASE NEKL-3"/>
    <property type="match status" value="1"/>
</dbReference>
<feature type="region of interest" description="Disordered" evidence="6">
    <location>
        <begin position="204"/>
        <end position="232"/>
    </location>
</feature>
<dbReference type="CDD" id="cd14014">
    <property type="entry name" value="STKc_PknB_like"/>
    <property type="match status" value="1"/>
</dbReference>
<evidence type="ECO:0000256" key="2">
    <source>
        <dbReference type="ARBA" id="ARBA00022741"/>
    </source>
</evidence>
<evidence type="ECO:0000259" key="7">
    <source>
        <dbReference type="PROSITE" id="PS50011"/>
    </source>
</evidence>
<dbReference type="EC" id="2.7.11.1" evidence="8"/>
<feature type="compositionally biased region" description="Basic and acidic residues" evidence="6">
    <location>
        <begin position="204"/>
        <end position="213"/>
    </location>
</feature>
<comment type="caution">
    <text evidence="8">The sequence shown here is derived from an EMBL/GenBank/DDBJ whole genome shotgun (WGS) entry which is preliminary data.</text>
</comment>
<dbReference type="GO" id="GO:0004674">
    <property type="term" value="F:protein serine/threonine kinase activity"/>
    <property type="evidence" value="ECO:0007669"/>
    <property type="project" value="UniProtKB-KW"/>
</dbReference>
<dbReference type="Pfam" id="PF00069">
    <property type="entry name" value="Pkinase"/>
    <property type="match status" value="1"/>
</dbReference>
<dbReference type="PROSITE" id="PS50011">
    <property type="entry name" value="PROTEIN_KINASE_DOM"/>
    <property type="match status" value="1"/>
</dbReference>
<evidence type="ECO:0000313" key="9">
    <source>
        <dbReference type="Proteomes" id="UP000237968"/>
    </source>
</evidence>
<dbReference type="GO" id="GO:0000922">
    <property type="term" value="C:spindle pole"/>
    <property type="evidence" value="ECO:0007669"/>
    <property type="project" value="UniProtKB-SubCell"/>
</dbReference>
<name>A0A2S9YCP5_9BACT</name>
<reference evidence="8 9" key="1">
    <citation type="submission" date="2018-03" db="EMBL/GenBank/DDBJ databases">
        <title>Draft Genome Sequences of the Obligatory Marine Myxobacteria Enhygromyxa salina SWB005.</title>
        <authorList>
            <person name="Poehlein A."/>
            <person name="Moghaddam J.A."/>
            <person name="Harms H."/>
            <person name="Alanjari M."/>
            <person name="Koenig G.M."/>
            <person name="Daniel R."/>
            <person name="Schaeberle T.F."/>
        </authorList>
    </citation>
    <scope>NUCLEOTIDE SEQUENCE [LARGE SCALE GENOMIC DNA]</scope>
    <source>
        <strain evidence="8 9">SWB005</strain>
    </source>
</reference>
<evidence type="ECO:0000256" key="6">
    <source>
        <dbReference type="SAM" id="MobiDB-lite"/>
    </source>
</evidence>
<keyword evidence="4 5" id="KW-0067">ATP-binding</keyword>
<keyword evidence="1 8" id="KW-0808">Transferase</keyword>
<dbReference type="SMART" id="SM00028">
    <property type="entry name" value="TPR"/>
    <property type="match status" value="4"/>
</dbReference>
<dbReference type="Pfam" id="PF13424">
    <property type="entry name" value="TPR_12"/>
    <property type="match status" value="1"/>
</dbReference>
<keyword evidence="9" id="KW-1185">Reference proteome</keyword>
<feature type="binding site" evidence="5">
    <location>
        <position position="73"/>
    </location>
    <ligand>
        <name>ATP</name>
        <dbReference type="ChEBI" id="CHEBI:30616"/>
    </ligand>
</feature>
<dbReference type="Proteomes" id="UP000237968">
    <property type="component" value="Unassembled WGS sequence"/>
</dbReference>
<dbReference type="InterPro" id="IPR011990">
    <property type="entry name" value="TPR-like_helical_dom_sf"/>
</dbReference>